<dbReference type="Proteomes" id="UP001623290">
    <property type="component" value="Chromosome"/>
</dbReference>
<evidence type="ECO:0000313" key="8">
    <source>
        <dbReference type="EMBL" id="WRY33721.1"/>
    </source>
</evidence>
<protein>
    <submittedName>
        <fullName evidence="8">SidA/IucD/PvdA family monooxygenase</fullName>
    </submittedName>
</protein>
<comment type="cofactor">
    <cofactor evidence="1">
        <name>FAD</name>
        <dbReference type="ChEBI" id="CHEBI:57692"/>
    </cofactor>
</comment>
<keyword evidence="5" id="KW-0274">FAD</keyword>
<evidence type="ECO:0000313" key="9">
    <source>
        <dbReference type="Proteomes" id="UP001623290"/>
    </source>
</evidence>
<sequence>MEHVSYDIVGVGAGPFNLSIAALLHPLKDVRHRFFERQQNYSWHPGMLLPNTTIQNSFLKDLVSFADPTNPFSFLAFLHANKRLYEYVNAGFPRTSRVEFNQYLQWVARQLPAVLWGQSVEAIERHEAGLRITTNETTCIARNLVVGTGPSPAIPAMAEGLVGDHVFHSSRYLFNRDSLSRKRVAVIGGGQSGAEIVLDMINRGVLPSEIHWISSRRGIAPLDESHFANEWFTPAYIEYFHGLAPSKKAELLEQHRLSSDGISPETIEALYQTLYRLRFLETGPACRVMHSRVVQNIRTSQGGYVLDIAQLDTDQTETVTVDKIVLATGYRQNPLPAVLESIAGDVEFSDGNPVVNLDFSLHYNGVGKVFVVNAARTSHGVAEPNLSLNAWRAATIINSVLGREHYASPQSNSVLDLSGDSYLAGAA</sequence>
<dbReference type="PRINTS" id="PR00368">
    <property type="entry name" value="FADPNR"/>
</dbReference>
<evidence type="ECO:0000256" key="1">
    <source>
        <dbReference type="ARBA" id="ARBA00001974"/>
    </source>
</evidence>
<dbReference type="InterPro" id="IPR036291">
    <property type="entry name" value="NAD(P)-bd_dom_sf"/>
</dbReference>
<evidence type="ECO:0000256" key="7">
    <source>
        <dbReference type="ARBA" id="ARBA00023002"/>
    </source>
</evidence>
<dbReference type="Pfam" id="PF13434">
    <property type="entry name" value="Lys_Orn_oxgnase"/>
    <property type="match status" value="1"/>
</dbReference>
<dbReference type="PANTHER" id="PTHR42802:SF1">
    <property type="entry name" value="L-ORNITHINE N(5)-MONOOXYGENASE"/>
    <property type="match status" value="1"/>
</dbReference>
<dbReference type="GO" id="GO:0004497">
    <property type="term" value="F:monooxygenase activity"/>
    <property type="evidence" value="ECO:0007669"/>
    <property type="project" value="UniProtKB-KW"/>
</dbReference>
<comment type="similarity">
    <text evidence="3">Belongs to the lysine N(6)-hydroxylase/L-ornithine N(5)-oxygenase family.</text>
</comment>
<accession>A0ABZ1E1N0</accession>
<organism evidence="8 9">
    <name type="scientific">Thioclava litoralis</name>
    <dbReference type="NCBI Taxonomy" id="3076557"/>
    <lineage>
        <taxon>Bacteria</taxon>
        <taxon>Pseudomonadati</taxon>
        <taxon>Pseudomonadota</taxon>
        <taxon>Alphaproteobacteria</taxon>
        <taxon>Rhodobacterales</taxon>
        <taxon>Paracoccaceae</taxon>
        <taxon>Thioclava</taxon>
    </lineage>
</organism>
<keyword evidence="9" id="KW-1185">Reference proteome</keyword>
<gene>
    <name evidence="8" type="ORF">RPE78_00055</name>
</gene>
<dbReference type="Gene3D" id="3.50.50.60">
    <property type="entry name" value="FAD/NAD(P)-binding domain"/>
    <property type="match status" value="1"/>
</dbReference>
<dbReference type="SUPFAM" id="SSF51905">
    <property type="entry name" value="FAD/NAD(P)-binding domain"/>
    <property type="match status" value="1"/>
</dbReference>
<keyword evidence="8" id="KW-0503">Monooxygenase</keyword>
<name>A0ABZ1E1N0_9RHOB</name>
<evidence type="ECO:0000256" key="5">
    <source>
        <dbReference type="ARBA" id="ARBA00022827"/>
    </source>
</evidence>
<dbReference type="InterPro" id="IPR036188">
    <property type="entry name" value="FAD/NAD-bd_sf"/>
</dbReference>
<evidence type="ECO:0000256" key="4">
    <source>
        <dbReference type="ARBA" id="ARBA00022630"/>
    </source>
</evidence>
<keyword evidence="6" id="KW-0521">NADP</keyword>
<keyword evidence="7" id="KW-0560">Oxidoreductase</keyword>
<dbReference type="EMBL" id="CP135443">
    <property type="protein sequence ID" value="WRY33721.1"/>
    <property type="molecule type" value="Genomic_DNA"/>
</dbReference>
<keyword evidence="4" id="KW-0285">Flavoprotein</keyword>
<evidence type="ECO:0000256" key="3">
    <source>
        <dbReference type="ARBA" id="ARBA00007588"/>
    </source>
</evidence>
<reference evidence="8 9" key="1">
    <citation type="submission" date="2023-09" db="EMBL/GenBank/DDBJ databases">
        <title>Thioclava shenzhenensis sp. nov., a multidrug resistant bacteria-antagonizing species isolated from coastal seawater.</title>
        <authorList>
            <person name="Long M."/>
        </authorList>
    </citation>
    <scope>NUCLEOTIDE SEQUENCE [LARGE SCALE GENOMIC DNA]</scope>
    <source>
        <strain evidence="8 9">FTW29</strain>
    </source>
</reference>
<evidence type="ECO:0000256" key="6">
    <source>
        <dbReference type="ARBA" id="ARBA00022857"/>
    </source>
</evidence>
<dbReference type="RefSeq" id="WP_406720879.1">
    <property type="nucleotide sequence ID" value="NZ_CP135443.1"/>
</dbReference>
<dbReference type="InterPro" id="IPR025700">
    <property type="entry name" value="Lys/Orn_oxygenase"/>
</dbReference>
<comment type="pathway">
    <text evidence="2">Siderophore biosynthesis.</text>
</comment>
<dbReference type="SUPFAM" id="SSF51735">
    <property type="entry name" value="NAD(P)-binding Rossmann-fold domains"/>
    <property type="match status" value="1"/>
</dbReference>
<dbReference type="PANTHER" id="PTHR42802">
    <property type="entry name" value="MONOOXYGENASE"/>
    <property type="match status" value="1"/>
</dbReference>
<evidence type="ECO:0000256" key="2">
    <source>
        <dbReference type="ARBA" id="ARBA00004924"/>
    </source>
</evidence>
<proteinExistence type="inferred from homology"/>